<protein>
    <recommendedName>
        <fullName evidence="4">Anti-sigma-M factor RsmA</fullName>
    </recommendedName>
</protein>
<reference evidence="2" key="1">
    <citation type="journal article" date="2014" name="Int. J. Syst. Evol. Microbiol.">
        <title>Complete genome sequence of Corynebacterium casei LMG S-19264T (=DSM 44701T), isolated from a smear-ripened cheese.</title>
        <authorList>
            <consortium name="US DOE Joint Genome Institute (JGI-PGF)"/>
            <person name="Walter F."/>
            <person name="Albersmeier A."/>
            <person name="Kalinowski J."/>
            <person name="Ruckert C."/>
        </authorList>
    </citation>
    <scope>NUCLEOTIDE SEQUENCE</scope>
    <source>
        <strain evidence="2">CCM 7905</strain>
    </source>
</reference>
<keyword evidence="1" id="KW-0472">Membrane</keyword>
<organism evidence="2 3">
    <name type="scientific">Rhodococcoides trifolii</name>
    <dbReference type="NCBI Taxonomy" id="908250"/>
    <lineage>
        <taxon>Bacteria</taxon>
        <taxon>Bacillati</taxon>
        <taxon>Actinomycetota</taxon>
        <taxon>Actinomycetes</taxon>
        <taxon>Mycobacteriales</taxon>
        <taxon>Nocardiaceae</taxon>
        <taxon>Rhodococcoides</taxon>
    </lineage>
</organism>
<dbReference type="AlphaFoldDB" id="A0A917CLM1"/>
<dbReference type="Proteomes" id="UP000654257">
    <property type="component" value="Unassembled WGS sequence"/>
</dbReference>
<accession>A0A917CLM1</accession>
<dbReference type="EMBL" id="BMCU01000001">
    <property type="protein sequence ID" value="GGF91375.1"/>
    <property type="molecule type" value="Genomic_DNA"/>
</dbReference>
<gene>
    <name evidence="2" type="ORF">GCM10007304_01680</name>
</gene>
<evidence type="ECO:0008006" key="4">
    <source>
        <dbReference type="Google" id="ProtNLM"/>
    </source>
</evidence>
<feature type="transmembrane region" description="Helical" evidence="1">
    <location>
        <begin position="99"/>
        <end position="121"/>
    </location>
</feature>
<keyword evidence="3" id="KW-1185">Reference proteome</keyword>
<sequence>MTDREIASDPAPPFSDELLADLHAGNLDPELAARLWPVVRADPASREVIESLDDVVSLLAARGSDLDAGAEVPVWVRDRLDSTLTRARPSSRRFSSTHAMLSFAAAAAVVIVAAVVGIGTLTSAPDTPPALAEGTSTGIEGTLVSGTIGRYDNGPFANPRVLRECLQANGIDPAATLLGSSSVTIDGRRATLLIVPGPVAPTLTALAVGDGCGAGTPDTVSRKDVG</sequence>
<name>A0A917CLM1_9NOCA</name>
<dbReference type="RefSeq" id="WP_188542827.1">
    <property type="nucleotide sequence ID" value="NZ_BMCU01000001.1"/>
</dbReference>
<evidence type="ECO:0000313" key="2">
    <source>
        <dbReference type="EMBL" id="GGF91375.1"/>
    </source>
</evidence>
<evidence type="ECO:0000256" key="1">
    <source>
        <dbReference type="SAM" id="Phobius"/>
    </source>
</evidence>
<evidence type="ECO:0000313" key="3">
    <source>
        <dbReference type="Proteomes" id="UP000654257"/>
    </source>
</evidence>
<reference evidence="2" key="2">
    <citation type="submission" date="2020-09" db="EMBL/GenBank/DDBJ databases">
        <authorList>
            <person name="Sun Q."/>
            <person name="Sedlacek I."/>
        </authorList>
    </citation>
    <scope>NUCLEOTIDE SEQUENCE</scope>
    <source>
        <strain evidence="2">CCM 7905</strain>
    </source>
</reference>
<comment type="caution">
    <text evidence="2">The sequence shown here is derived from an EMBL/GenBank/DDBJ whole genome shotgun (WGS) entry which is preliminary data.</text>
</comment>
<keyword evidence="1" id="KW-1133">Transmembrane helix</keyword>
<proteinExistence type="predicted"/>
<keyword evidence="1" id="KW-0812">Transmembrane</keyword>